<comment type="caution">
    <text evidence="1">The sequence shown here is derived from an EMBL/GenBank/DDBJ whole genome shotgun (WGS) entry which is preliminary data.</text>
</comment>
<gene>
    <name evidence="1" type="ORF">EVJ58_g9376</name>
</gene>
<proteinExistence type="predicted"/>
<accession>A0A4Y9XVY9</accession>
<dbReference type="STRING" id="34475.A0A4Y9XVY9"/>
<sequence>MLKILTKIAAPRLHYLRLEYSTDAAEDDLLLCVAQRFLRLTFLEIHRYPSPDGGCDTVSSIALHLAQLGNLRTLRAYLEHEDRTVSYSSTLQPNAALLGTKLPGVKVWLLQADGHNAAWVPYRLITTPNVQEPQAEVDTMGDETVMVFPFEA</sequence>
<dbReference type="AlphaFoldDB" id="A0A4Y9XVY9"/>
<reference evidence="1 2" key="1">
    <citation type="submission" date="2019-01" db="EMBL/GenBank/DDBJ databases">
        <title>Genome sequencing of the rare red list fungi Fomitopsis rosea.</title>
        <authorList>
            <person name="Buettner E."/>
            <person name="Kellner H."/>
        </authorList>
    </citation>
    <scope>NUCLEOTIDE SEQUENCE [LARGE SCALE GENOMIC DNA]</scope>
    <source>
        <strain evidence="1 2">DSM 105464</strain>
    </source>
</reference>
<organism evidence="1 2">
    <name type="scientific">Rhodofomes roseus</name>
    <dbReference type="NCBI Taxonomy" id="34475"/>
    <lineage>
        <taxon>Eukaryota</taxon>
        <taxon>Fungi</taxon>
        <taxon>Dikarya</taxon>
        <taxon>Basidiomycota</taxon>
        <taxon>Agaricomycotina</taxon>
        <taxon>Agaricomycetes</taxon>
        <taxon>Polyporales</taxon>
        <taxon>Rhodofomes</taxon>
    </lineage>
</organism>
<protein>
    <submittedName>
        <fullName evidence="1">Uncharacterized protein</fullName>
    </submittedName>
</protein>
<dbReference type="EMBL" id="SEKV01000803">
    <property type="protein sequence ID" value="TFY53583.1"/>
    <property type="molecule type" value="Genomic_DNA"/>
</dbReference>
<name>A0A4Y9XVY9_9APHY</name>
<dbReference type="Proteomes" id="UP000298390">
    <property type="component" value="Unassembled WGS sequence"/>
</dbReference>
<evidence type="ECO:0000313" key="2">
    <source>
        <dbReference type="Proteomes" id="UP000298390"/>
    </source>
</evidence>
<evidence type="ECO:0000313" key="1">
    <source>
        <dbReference type="EMBL" id="TFY53583.1"/>
    </source>
</evidence>